<proteinExistence type="predicted"/>
<dbReference type="EMBL" id="BAAAPB010000002">
    <property type="protein sequence ID" value="GAA1960077.1"/>
    <property type="molecule type" value="Genomic_DNA"/>
</dbReference>
<keyword evidence="2" id="KW-1185">Reference proteome</keyword>
<accession>A0ABN2QXZ9</accession>
<dbReference type="Proteomes" id="UP001500571">
    <property type="component" value="Unassembled WGS sequence"/>
</dbReference>
<protein>
    <submittedName>
        <fullName evidence="1">Uncharacterized protein</fullName>
    </submittedName>
</protein>
<gene>
    <name evidence="1" type="ORF">GCM10009798_19580</name>
</gene>
<evidence type="ECO:0000313" key="1">
    <source>
        <dbReference type="EMBL" id="GAA1960077.1"/>
    </source>
</evidence>
<sequence length="219" mass="22784">MPSRALGARILGVLSVLLAVVLTTGQGAYAASKTVRDATGDVYSLTGDTPTKVSGPSGDITSVTTTHTRHTVRIRVQARHLNLDQTLLVAKVKTGPTGPSYFFNGTADIGMRMALMTKGQAHLIVCPGISMRFRPARGYVMAVIPRTCLGDPRWVQAGAALATTDSIIKTLADDNFDPMSDGSDGSTGTVDIAGVGTISTAQMNAPTVPLPLGPRVHVG</sequence>
<evidence type="ECO:0000313" key="2">
    <source>
        <dbReference type="Proteomes" id="UP001500571"/>
    </source>
</evidence>
<organism evidence="1 2">
    <name type="scientific">Nocardioides panacihumi</name>
    <dbReference type="NCBI Taxonomy" id="400774"/>
    <lineage>
        <taxon>Bacteria</taxon>
        <taxon>Bacillati</taxon>
        <taxon>Actinomycetota</taxon>
        <taxon>Actinomycetes</taxon>
        <taxon>Propionibacteriales</taxon>
        <taxon>Nocardioidaceae</taxon>
        <taxon>Nocardioides</taxon>
    </lineage>
</organism>
<comment type="caution">
    <text evidence="1">The sequence shown here is derived from an EMBL/GenBank/DDBJ whole genome shotgun (WGS) entry which is preliminary data.</text>
</comment>
<reference evidence="1 2" key="1">
    <citation type="journal article" date="2019" name="Int. J. Syst. Evol. Microbiol.">
        <title>The Global Catalogue of Microorganisms (GCM) 10K type strain sequencing project: providing services to taxonomists for standard genome sequencing and annotation.</title>
        <authorList>
            <consortium name="The Broad Institute Genomics Platform"/>
            <consortium name="The Broad Institute Genome Sequencing Center for Infectious Disease"/>
            <person name="Wu L."/>
            <person name="Ma J."/>
        </authorList>
    </citation>
    <scope>NUCLEOTIDE SEQUENCE [LARGE SCALE GENOMIC DNA]</scope>
    <source>
        <strain evidence="1 2">JCM 15309</strain>
    </source>
</reference>
<name>A0ABN2QXZ9_9ACTN</name>